<evidence type="ECO:0000313" key="2">
    <source>
        <dbReference type="EMBL" id="GLQ35671.1"/>
    </source>
</evidence>
<dbReference type="EMBL" id="BSNN01000004">
    <property type="protein sequence ID" value="GLQ35671.1"/>
    <property type="molecule type" value="Genomic_DNA"/>
</dbReference>
<gene>
    <name evidence="2" type="ORF">GCM10007939_19540</name>
</gene>
<dbReference type="SUPFAM" id="SSF52821">
    <property type="entry name" value="Rhodanese/Cell cycle control phosphatase"/>
    <property type="match status" value="1"/>
</dbReference>
<organism evidence="2 3">
    <name type="scientific">Amylibacter marinus</name>
    <dbReference type="NCBI Taxonomy" id="1475483"/>
    <lineage>
        <taxon>Bacteria</taxon>
        <taxon>Pseudomonadati</taxon>
        <taxon>Pseudomonadota</taxon>
        <taxon>Alphaproteobacteria</taxon>
        <taxon>Rhodobacterales</taxon>
        <taxon>Paracoccaceae</taxon>
        <taxon>Amylibacter</taxon>
    </lineage>
</organism>
<proteinExistence type="predicted"/>
<dbReference type="Proteomes" id="UP001156694">
    <property type="component" value="Unassembled WGS sequence"/>
</dbReference>
<dbReference type="SMART" id="SM00450">
    <property type="entry name" value="RHOD"/>
    <property type="match status" value="1"/>
</dbReference>
<comment type="caution">
    <text evidence="2">The sequence shown here is derived from an EMBL/GenBank/DDBJ whole genome shotgun (WGS) entry which is preliminary data.</text>
</comment>
<dbReference type="InterPro" id="IPR001763">
    <property type="entry name" value="Rhodanese-like_dom"/>
</dbReference>
<dbReference type="PROSITE" id="PS50206">
    <property type="entry name" value="RHODANESE_3"/>
    <property type="match status" value="1"/>
</dbReference>
<dbReference type="InterPro" id="IPR036873">
    <property type="entry name" value="Rhodanese-like_dom_sf"/>
</dbReference>
<name>A0ABQ5VW46_9RHOB</name>
<dbReference type="RefSeq" id="WP_284378410.1">
    <property type="nucleotide sequence ID" value="NZ_BSNN01000004.1"/>
</dbReference>
<keyword evidence="3" id="KW-1185">Reference proteome</keyword>
<dbReference type="Gene3D" id="3.40.250.10">
    <property type="entry name" value="Rhodanese-like domain"/>
    <property type="match status" value="1"/>
</dbReference>
<feature type="domain" description="Rhodanese" evidence="1">
    <location>
        <begin position="19"/>
        <end position="144"/>
    </location>
</feature>
<dbReference type="Pfam" id="PF00581">
    <property type="entry name" value="Rhodanese"/>
    <property type="match status" value="1"/>
</dbReference>
<sequence length="145" mass="15934">MSDSISNETPEQTWAGLQDASDTILVDVRTRAEWAFVGVPDLRSLNKEPLLVEWKEFPTMAVNESFSSQILDALSGETPTKIYFLCRSGVRSVSAAVTMAEVFATQNKHVECVNVLEGFEGDLDPSGHRGNINGWKSRGLAWGQS</sequence>
<protein>
    <submittedName>
        <fullName evidence="2">Sulfurtransferase</fullName>
    </submittedName>
</protein>
<reference evidence="3" key="1">
    <citation type="journal article" date="2019" name="Int. J. Syst. Evol. Microbiol.">
        <title>The Global Catalogue of Microorganisms (GCM) 10K type strain sequencing project: providing services to taxonomists for standard genome sequencing and annotation.</title>
        <authorList>
            <consortium name="The Broad Institute Genomics Platform"/>
            <consortium name="The Broad Institute Genome Sequencing Center for Infectious Disease"/>
            <person name="Wu L."/>
            <person name="Ma J."/>
        </authorList>
    </citation>
    <scope>NUCLEOTIDE SEQUENCE [LARGE SCALE GENOMIC DNA]</scope>
    <source>
        <strain evidence="3">NBRC 110140</strain>
    </source>
</reference>
<evidence type="ECO:0000313" key="3">
    <source>
        <dbReference type="Proteomes" id="UP001156694"/>
    </source>
</evidence>
<accession>A0ABQ5VW46</accession>
<evidence type="ECO:0000259" key="1">
    <source>
        <dbReference type="PROSITE" id="PS50206"/>
    </source>
</evidence>